<dbReference type="SMART" id="SM00490">
    <property type="entry name" value="HELICc"/>
    <property type="match status" value="1"/>
</dbReference>
<proteinExistence type="predicted"/>
<gene>
    <name evidence="6" type="ORF">HMPREF0557_02315</name>
</gene>
<dbReference type="InterPro" id="IPR013663">
    <property type="entry name" value="Helicase_SWF/SNF/SWI_bac"/>
</dbReference>
<feature type="domain" description="SWIM-type" evidence="3">
    <location>
        <begin position="53"/>
        <end position="92"/>
    </location>
</feature>
<evidence type="ECO:0000259" key="4">
    <source>
        <dbReference type="PROSITE" id="PS51192"/>
    </source>
</evidence>
<evidence type="ECO:0000256" key="1">
    <source>
        <dbReference type="ARBA" id="ARBA00022801"/>
    </source>
</evidence>
<dbReference type="InterPro" id="IPR038718">
    <property type="entry name" value="SNF2-like_sf"/>
</dbReference>
<dbReference type="AlphaFoldDB" id="A0AB72Z8B7"/>
<evidence type="ECO:0000259" key="3">
    <source>
        <dbReference type="PROSITE" id="PS50966"/>
    </source>
</evidence>
<keyword evidence="7" id="KW-1185">Reference proteome</keyword>
<dbReference type="InterPro" id="IPR001650">
    <property type="entry name" value="Helicase_C-like"/>
</dbReference>
<comment type="caution">
    <text evidence="6">The sequence shown here is derived from an EMBL/GenBank/DDBJ whole genome shotgun (WGS) entry which is preliminary data.</text>
</comment>
<evidence type="ECO:0000313" key="6">
    <source>
        <dbReference type="EMBL" id="EHN60801.1"/>
    </source>
</evidence>
<dbReference type="SUPFAM" id="SSF52540">
    <property type="entry name" value="P-loop containing nucleoside triphosphate hydrolases"/>
    <property type="match status" value="2"/>
</dbReference>
<dbReference type="Gene3D" id="3.40.50.300">
    <property type="entry name" value="P-loop containing nucleotide triphosphate hydrolases"/>
    <property type="match status" value="1"/>
</dbReference>
<dbReference type="GO" id="GO:0008270">
    <property type="term" value="F:zinc ion binding"/>
    <property type="evidence" value="ECO:0007669"/>
    <property type="project" value="UniProtKB-KW"/>
</dbReference>
<dbReference type="PROSITE" id="PS51194">
    <property type="entry name" value="HELICASE_CTER"/>
    <property type="match status" value="1"/>
</dbReference>
<keyword evidence="2" id="KW-0862">Zinc</keyword>
<dbReference type="InterPro" id="IPR000330">
    <property type="entry name" value="SNF2_N"/>
</dbReference>
<dbReference type="InterPro" id="IPR049730">
    <property type="entry name" value="SNF2/RAD54-like_C"/>
</dbReference>
<feature type="domain" description="Helicase ATP-binding" evidence="4">
    <location>
        <begin position="637"/>
        <end position="799"/>
    </location>
</feature>
<dbReference type="GO" id="GO:0016787">
    <property type="term" value="F:hydrolase activity"/>
    <property type="evidence" value="ECO:0007669"/>
    <property type="project" value="UniProtKB-KW"/>
</dbReference>
<reference evidence="6 7" key="1">
    <citation type="submission" date="2011-08" db="EMBL/GenBank/DDBJ databases">
        <authorList>
            <person name="Weinstock G."/>
            <person name="Sodergren E."/>
            <person name="Clifton S."/>
            <person name="Fulton L."/>
            <person name="Fulton B."/>
            <person name="Courtney L."/>
            <person name="Fronick C."/>
            <person name="Harrison M."/>
            <person name="Strong C."/>
            <person name="Farmer C."/>
            <person name="Delahaunty K."/>
            <person name="Markovic C."/>
            <person name="Hall O."/>
            <person name="Minx P."/>
            <person name="Tomlinson C."/>
            <person name="Mitreva M."/>
            <person name="Hou S."/>
            <person name="Chen J."/>
            <person name="Wollam A."/>
            <person name="Pepin K.H."/>
            <person name="Johnson M."/>
            <person name="Bhonagiri V."/>
            <person name="Zhang X."/>
            <person name="Suruliraj S."/>
            <person name="Warren W."/>
            <person name="Chinwalla A."/>
            <person name="Mardis E.R."/>
            <person name="Wilson R.K."/>
        </authorList>
    </citation>
    <scope>NUCLEOTIDE SEQUENCE [LARGE SCALE GENOMIC DNA]</scope>
    <source>
        <strain evidence="6 7">ATCC 33091</strain>
    </source>
</reference>
<dbReference type="InterPro" id="IPR027417">
    <property type="entry name" value="P-loop_NTPase"/>
</dbReference>
<sequence length="1081" mass="125275">MDGFGRKKVMEHFTAIQNKMIPYSVKQAGKKLMEDGEIIQFREKDASDHFLTYFIDQNVVEDAGSENYACSCADFQLNAICKHIYATHLKMEKEKQKAAKQDFKNRILTQESNTLLSLFQQNMAQQLEVEEDITSKIPLQTQYIIRLKPDDSSYIMTIEVKVGTERTYVVKNMNTFLAAIRDRQWLVFTKNFAYDPNEHFFLEEDKQILDKLLQISEIAKMYDTDSFYWSKSYAEEKNLTIPPSMAGELLELLTERDTTCIIMKERVEDIKYRGINVRRDNLDFIFELKKSADDKYQLEMEDLQQAIFFEAYQLLFFDGTFFIPVKEVWESLKPLIEFHKVTKNEVVQFSESQLSEVISYVLPALQKSGKLKLDDSIEDRITQQPLDCKLFIALEYGEHTLRLEYHYGNQLFDPFAITEEENEKIMIRDVEKEARVMNIIESAPVHFSGTKMVVNKQEKDLYQFYYRTIPKLAEYAEIYMEDGLEEMVEDNVRPVTTLDVSSDNDYLSVSFDFKGIPEEEVQNVLESLREKRSYHRLKNGRFLSLESENYKQMEDVLQMLEVRKKDVQPNMQVPLYRGMQIYDILGAGTQDEHHKFSRSFRELLTDITTQSEDSFSLPKGLKAELRDYQLTGFEWMKSLAKYNLGGILADDMGLGKTVQTISFLASELEENPNLKPVLIVTPASLLYNWQSELEKFAPEIPVTVLHGTKQARMAEMEEIKHGHVYLISYPSLRQDIIHFADVAFSSVIIDESQAIKNYHTKASQAVRALKRNHVFALSGTPLENSIDELWAIFQTLMPGFFPSLRKFKEIPYENIAKMIRPFLLRRLKQDVVKELPDKIETNLYSELTDEQKTIYLAYLEKIQADLEESNGNASEERIKLLAGLTRLRQICCDPSLFVENYQGESGKLLQLFDTIQTARENGKRILIFSQFTGMLAIIRRKLEEDGQPLFYMDGKTPAKTRLDMVNAFNEGENDIFLISLKAGGTGLNLVGADTVILYDLWWNPAVEEQATGRAHRIGQKRVVQVFRMITKGTIEERIFDLQKKKQALVDELIQPGEQMLGKLSTEEIKQILQLDNGRDDK</sequence>
<protein>
    <submittedName>
        <fullName evidence="6">Protein, SNF2 family</fullName>
    </submittedName>
</protein>
<name>A0AB72Z8B7_LISIO</name>
<evidence type="ECO:0000259" key="5">
    <source>
        <dbReference type="PROSITE" id="PS51194"/>
    </source>
</evidence>
<evidence type="ECO:0000313" key="7">
    <source>
        <dbReference type="Proteomes" id="UP000003597"/>
    </source>
</evidence>
<dbReference type="Proteomes" id="UP000003597">
    <property type="component" value="Unassembled WGS sequence"/>
</dbReference>
<dbReference type="FunFam" id="3.40.50.300:FF:000533">
    <property type="entry name" value="Helicase, Snf2 family"/>
    <property type="match status" value="1"/>
</dbReference>
<dbReference type="EMBL" id="AGCN01000033">
    <property type="protein sequence ID" value="EHN60801.1"/>
    <property type="molecule type" value="Genomic_DNA"/>
</dbReference>
<dbReference type="PROSITE" id="PS50966">
    <property type="entry name" value="ZF_SWIM"/>
    <property type="match status" value="1"/>
</dbReference>
<dbReference type="Pfam" id="PF00176">
    <property type="entry name" value="SNF2-rel_dom"/>
    <property type="match status" value="1"/>
</dbReference>
<accession>A0AB72Z8B7</accession>
<dbReference type="InterPro" id="IPR007527">
    <property type="entry name" value="Znf_SWIM"/>
</dbReference>
<dbReference type="CDD" id="cd18793">
    <property type="entry name" value="SF2_C_SNF"/>
    <property type="match status" value="1"/>
</dbReference>
<dbReference type="GO" id="GO:0005524">
    <property type="term" value="F:ATP binding"/>
    <property type="evidence" value="ECO:0007669"/>
    <property type="project" value="InterPro"/>
</dbReference>
<keyword evidence="2" id="KW-0479">Metal-binding</keyword>
<dbReference type="Gene3D" id="3.40.50.10810">
    <property type="entry name" value="Tandem AAA-ATPase domain"/>
    <property type="match status" value="1"/>
</dbReference>
<dbReference type="PANTHER" id="PTHR10799">
    <property type="entry name" value="SNF2/RAD54 HELICASE FAMILY"/>
    <property type="match status" value="1"/>
</dbReference>
<dbReference type="InterPro" id="IPR014001">
    <property type="entry name" value="Helicase_ATP-bd"/>
</dbReference>
<keyword evidence="1" id="KW-0378">Hydrolase</keyword>
<keyword evidence="2" id="KW-0863">Zinc-finger</keyword>
<dbReference type="Pfam" id="PF08455">
    <property type="entry name" value="SNF2_assoc"/>
    <property type="match status" value="1"/>
</dbReference>
<dbReference type="Pfam" id="PF00271">
    <property type="entry name" value="Helicase_C"/>
    <property type="match status" value="1"/>
</dbReference>
<dbReference type="SMART" id="SM00487">
    <property type="entry name" value="DEXDc"/>
    <property type="match status" value="1"/>
</dbReference>
<evidence type="ECO:0000256" key="2">
    <source>
        <dbReference type="PROSITE-ProRule" id="PRU00325"/>
    </source>
</evidence>
<dbReference type="PROSITE" id="PS51192">
    <property type="entry name" value="HELICASE_ATP_BIND_1"/>
    <property type="match status" value="1"/>
</dbReference>
<feature type="domain" description="Helicase C-terminal" evidence="5">
    <location>
        <begin position="907"/>
        <end position="1064"/>
    </location>
</feature>
<organism evidence="6 7">
    <name type="scientific">Listeria innocua ATCC 33091</name>
    <dbReference type="NCBI Taxonomy" id="1002366"/>
    <lineage>
        <taxon>Bacteria</taxon>
        <taxon>Bacillati</taxon>
        <taxon>Bacillota</taxon>
        <taxon>Bacilli</taxon>
        <taxon>Bacillales</taxon>
        <taxon>Listeriaceae</taxon>
        <taxon>Listeria</taxon>
    </lineage>
</organism>